<proteinExistence type="predicted"/>
<protein>
    <submittedName>
        <fullName evidence="1">Uncharacterized protein</fullName>
    </submittedName>
</protein>
<gene>
    <name evidence="1" type="ORF">SOMG_01409</name>
</gene>
<organism evidence="1 2">
    <name type="scientific">Schizosaccharomyces osmophilus</name>
    <dbReference type="NCBI Taxonomy" id="2545709"/>
    <lineage>
        <taxon>Eukaryota</taxon>
        <taxon>Fungi</taxon>
        <taxon>Dikarya</taxon>
        <taxon>Ascomycota</taxon>
        <taxon>Taphrinomycotina</taxon>
        <taxon>Schizosaccharomycetes</taxon>
        <taxon>Schizosaccharomycetales</taxon>
        <taxon>Schizosaccharomycetaceae</taxon>
        <taxon>Schizosaccharomyces</taxon>
    </lineage>
</organism>
<dbReference type="EMBL" id="CP115611">
    <property type="protein sequence ID" value="WBW72969.1"/>
    <property type="molecule type" value="Genomic_DNA"/>
</dbReference>
<evidence type="ECO:0000313" key="1">
    <source>
        <dbReference type="EMBL" id="WBW72969.1"/>
    </source>
</evidence>
<dbReference type="AlphaFoldDB" id="A0AAE9WCA7"/>
<dbReference type="KEGG" id="som:SOMG_01409"/>
<evidence type="ECO:0000313" key="2">
    <source>
        <dbReference type="Proteomes" id="UP001212411"/>
    </source>
</evidence>
<reference evidence="1 2" key="1">
    <citation type="journal article" date="2023" name="G3 (Bethesda)">
        <title>A high-quality reference genome for the fission yeast Schizosaccharomyces osmophilus.</title>
        <authorList>
            <person name="Jia G.S."/>
            <person name="Zhang W.C."/>
            <person name="Liang Y."/>
            <person name="Liu X.H."/>
            <person name="Rhind N."/>
            <person name="Pidoux A."/>
            <person name="Brysch-Herzberg M."/>
            <person name="Du L.L."/>
        </authorList>
    </citation>
    <scope>NUCLEOTIDE SEQUENCE [LARGE SCALE GENOMIC DNA]</scope>
    <source>
        <strain evidence="1 2">CBS 15793</strain>
    </source>
</reference>
<sequence length="68" mass="7395">MNLKASTLGKSTKGTVVVFQETKLPIFSGIISDLGAEGVYQTLLEQTYGLMQSFGHYEQQTAALLVLK</sequence>
<dbReference type="RefSeq" id="XP_056037212.1">
    <property type="nucleotide sequence ID" value="XM_056180202.1"/>
</dbReference>
<dbReference type="Proteomes" id="UP001212411">
    <property type="component" value="Chromosome 1"/>
</dbReference>
<accession>A0AAE9WCA7</accession>
<dbReference type="GeneID" id="80874891"/>
<keyword evidence="2" id="KW-1185">Reference proteome</keyword>
<name>A0AAE9WCA7_9SCHI</name>